<dbReference type="GO" id="GO:0070677">
    <property type="term" value="F:rRNA (cytosine-2'-O-)-methyltransferase activity"/>
    <property type="evidence" value="ECO:0007669"/>
    <property type="project" value="UniProtKB-UniRule"/>
</dbReference>
<reference evidence="8 9" key="1">
    <citation type="submission" date="2018-04" db="EMBL/GenBank/DDBJ databases">
        <title>Genomic Encyclopedia of Archaeal and Bacterial Type Strains, Phase II (KMG-II): from individual species to whole genera.</title>
        <authorList>
            <person name="Goeker M."/>
        </authorList>
    </citation>
    <scope>NUCLEOTIDE SEQUENCE [LARGE SCALE GENOMIC DNA]</scope>
    <source>
        <strain evidence="8 9">DSM 45787</strain>
    </source>
</reference>
<comment type="catalytic activity">
    <reaction evidence="6">
        <text>cytidine(1402) in 16S rRNA + S-adenosyl-L-methionine = 2'-O-methylcytidine(1402) in 16S rRNA + S-adenosyl-L-homocysteine + H(+)</text>
        <dbReference type="Rhea" id="RHEA:42924"/>
        <dbReference type="Rhea" id="RHEA-COMP:10285"/>
        <dbReference type="Rhea" id="RHEA-COMP:10286"/>
        <dbReference type="ChEBI" id="CHEBI:15378"/>
        <dbReference type="ChEBI" id="CHEBI:57856"/>
        <dbReference type="ChEBI" id="CHEBI:59789"/>
        <dbReference type="ChEBI" id="CHEBI:74495"/>
        <dbReference type="ChEBI" id="CHEBI:82748"/>
        <dbReference type="EC" id="2.1.1.198"/>
    </reaction>
</comment>
<dbReference type="PANTHER" id="PTHR46111">
    <property type="entry name" value="RIBOSOMAL RNA SMALL SUBUNIT METHYLTRANSFERASE I"/>
    <property type="match status" value="1"/>
</dbReference>
<comment type="subcellular location">
    <subcellularLocation>
        <location evidence="6">Cytoplasm</location>
    </subcellularLocation>
</comment>
<dbReference type="GO" id="GO:0005737">
    <property type="term" value="C:cytoplasm"/>
    <property type="evidence" value="ECO:0007669"/>
    <property type="project" value="UniProtKB-SubCell"/>
</dbReference>
<dbReference type="EC" id="2.1.1.198" evidence="6"/>
<keyword evidence="9" id="KW-1185">Reference proteome</keyword>
<dbReference type="Pfam" id="PF00590">
    <property type="entry name" value="TP_methylase"/>
    <property type="match status" value="1"/>
</dbReference>
<dbReference type="PANTHER" id="PTHR46111:SF1">
    <property type="entry name" value="RIBOSOMAL RNA SMALL SUBUNIT METHYLTRANSFERASE I"/>
    <property type="match status" value="1"/>
</dbReference>
<dbReference type="PIRSF" id="PIRSF005917">
    <property type="entry name" value="MTase_YraL"/>
    <property type="match status" value="1"/>
</dbReference>
<evidence type="ECO:0000313" key="8">
    <source>
        <dbReference type="EMBL" id="PTX55217.1"/>
    </source>
</evidence>
<dbReference type="InterPro" id="IPR018063">
    <property type="entry name" value="SAM_MeTrfase_RsmI_CS"/>
</dbReference>
<evidence type="ECO:0000256" key="2">
    <source>
        <dbReference type="ARBA" id="ARBA00022552"/>
    </source>
</evidence>
<keyword evidence="2 6" id="KW-0698">rRNA processing</keyword>
<dbReference type="Gene3D" id="3.30.950.10">
    <property type="entry name" value="Methyltransferase, Cobalt-precorrin-4 Transmethylase, Domain 2"/>
    <property type="match status" value="1"/>
</dbReference>
<dbReference type="RefSeq" id="WP_108025081.1">
    <property type="nucleotide sequence ID" value="NZ_QBKR01000020.1"/>
</dbReference>
<protein>
    <recommendedName>
        <fullName evidence="6">Ribosomal RNA small subunit methyltransferase I</fullName>
        <ecNumber evidence="6">2.1.1.198</ecNumber>
    </recommendedName>
    <alternativeName>
        <fullName evidence="6">16S rRNA 2'-O-ribose C1402 methyltransferase</fullName>
    </alternativeName>
    <alternativeName>
        <fullName evidence="6">rRNA (cytidine-2'-O-)-methyltransferase RsmI</fullName>
    </alternativeName>
</protein>
<sequence>MRRQKSFENEGGVLYVVGTPIGNLSDLSDRAREVLAGVNVVACEDTRHTRKLLSHLGLSVPTISYHEHNRFSRLSGLMERLLRGERIAMVSDAGMPGISDPGEELIREAVEQDIPVIPVPGPSAALSAVVASGLSPQPFLFIGFLPRNSRDRTAELTRWKETPATLIFYEAPHRILAMLKDVARVLGDRRAAVARELTKKHEEWLRGTVTECIHRLEEEKPRGEFTVVVEKALLEQTGKEDRPASWWRALTIQEHVDWHIRRGKSKKEAVKAVAGERSVPKREVYNEYHRDRRT</sequence>
<dbReference type="OrthoDB" id="9809084at2"/>
<comment type="caution">
    <text evidence="8">The sequence shown here is derived from an EMBL/GenBank/DDBJ whole genome shotgun (WGS) entry which is preliminary data.</text>
</comment>
<dbReference type="FunFam" id="3.30.950.10:FF:000002">
    <property type="entry name" value="Ribosomal RNA small subunit methyltransferase I"/>
    <property type="match status" value="1"/>
</dbReference>
<evidence type="ECO:0000256" key="1">
    <source>
        <dbReference type="ARBA" id="ARBA00022490"/>
    </source>
</evidence>
<dbReference type="AlphaFoldDB" id="A0A2T6BGN2"/>
<dbReference type="InterPro" id="IPR035996">
    <property type="entry name" value="4pyrrol_Methylase_sf"/>
</dbReference>
<keyword evidence="5 6" id="KW-0949">S-adenosyl-L-methionine</keyword>
<keyword evidence="4 6" id="KW-0808">Transferase</keyword>
<evidence type="ECO:0000256" key="6">
    <source>
        <dbReference type="HAMAP-Rule" id="MF_01877"/>
    </source>
</evidence>
<dbReference type="Proteomes" id="UP000244240">
    <property type="component" value="Unassembled WGS sequence"/>
</dbReference>
<proteinExistence type="inferred from homology"/>
<dbReference type="CDD" id="cd11648">
    <property type="entry name" value="RsmI"/>
    <property type="match status" value="1"/>
</dbReference>
<comment type="similarity">
    <text evidence="6">Belongs to the methyltransferase superfamily. RsmI family.</text>
</comment>
<dbReference type="SUPFAM" id="SSF53790">
    <property type="entry name" value="Tetrapyrrole methylase"/>
    <property type="match status" value="1"/>
</dbReference>
<feature type="domain" description="Tetrapyrrole methylase" evidence="7">
    <location>
        <begin position="14"/>
        <end position="211"/>
    </location>
</feature>
<evidence type="ECO:0000313" key="9">
    <source>
        <dbReference type="Proteomes" id="UP000244240"/>
    </source>
</evidence>
<evidence type="ECO:0000256" key="3">
    <source>
        <dbReference type="ARBA" id="ARBA00022603"/>
    </source>
</evidence>
<dbReference type="InterPro" id="IPR008189">
    <property type="entry name" value="rRNA_ssu_MeTfrase_I"/>
</dbReference>
<dbReference type="InterPro" id="IPR014777">
    <property type="entry name" value="4pyrrole_Mease_sub1"/>
</dbReference>
<evidence type="ECO:0000259" key="7">
    <source>
        <dbReference type="Pfam" id="PF00590"/>
    </source>
</evidence>
<keyword evidence="1 6" id="KW-0963">Cytoplasm</keyword>
<accession>A0A2T6BGN2</accession>
<evidence type="ECO:0000256" key="5">
    <source>
        <dbReference type="ARBA" id="ARBA00022691"/>
    </source>
</evidence>
<comment type="function">
    <text evidence="6">Catalyzes the 2'-O-methylation of the ribose of cytidine 1402 (C1402) in 16S rRNA.</text>
</comment>
<evidence type="ECO:0000256" key="4">
    <source>
        <dbReference type="ARBA" id="ARBA00022679"/>
    </source>
</evidence>
<dbReference type="InterPro" id="IPR000878">
    <property type="entry name" value="4pyrrol_Mease"/>
</dbReference>
<dbReference type="EMBL" id="QBKR01000020">
    <property type="protein sequence ID" value="PTX55217.1"/>
    <property type="molecule type" value="Genomic_DNA"/>
</dbReference>
<dbReference type="InterPro" id="IPR014776">
    <property type="entry name" value="4pyrrole_Mease_sub2"/>
</dbReference>
<dbReference type="Gene3D" id="3.40.1010.10">
    <property type="entry name" value="Cobalt-precorrin-4 Transmethylase, Domain 1"/>
    <property type="match status" value="1"/>
</dbReference>
<dbReference type="PROSITE" id="PS01296">
    <property type="entry name" value="RSMI"/>
    <property type="match status" value="1"/>
</dbReference>
<dbReference type="HAMAP" id="MF_01877">
    <property type="entry name" value="16SrRNA_methyltr_I"/>
    <property type="match status" value="1"/>
</dbReference>
<dbReference type="FunFam" id="3.40.1010.10:FF:000007">
    <property type="entry name" value="Ribosomal RNA small subunit methyltransferase I"/>
    <property type="match status" value="1"/>
</dbReference>
<keyword evidence="3 6" id="KW-0489">Methyltransferase</keyword>
<organism evidence="8 9">
    <name type="scientific">Melghirimyces profundicolus</name>
    <dbReference type="NCBI Taxonomy" id="1242148"/>
    <lineage>
        <taxon>Bacteria</taxon>
        <taxon>Bacillati</taxon>
        <taxon>Bacillota</taxon>
        <taxon>Bacilli</taxon>
        <taxon>Bacillales</taxon>
        <taxon>Thermoactinomycetaceae</taxon>
        <taxon>Melghirimyces</taxon>
    </lineage>
</organism>
<dbReference type="NCBIfam" id="TIGR00096">
    <property type="entry name" value="16S rRNA (cytidine(1402)-2'-O)-methyltransferase"/>
    <property type="match status" value="1"/>
</dbReference>
<gene>
    <name evidence="6" type="primary">rsmI</name>
    <name evidence="8" type="ORF">C8P63_12011</name>
</gene>
<name>A0A2T6BGN2_9BACL</name>